<keyword evidence="5 13" id="KW-0378">Hydrolase</keyword>
<evidence type="ECO:0000256" key="4">
    <source>
        <dbReference type="ARBA" id="ARBA00022741"/>
    </source>
</evidence>
<evidence type="ECO:0000256" key="12">
    <source>
        <dbReference type="NCBIfam" id="TIGR00665"/>
    </source>
</evidence>
<dbReference type="NCBIfam" id="NF004384">
    <property type="entry name" value="PRK05748.1"/>
    <property type="match status" value="1"/>
</dbReference>
<dbReference type="SUPFAM" id="SSF48024">
    <property type="entry name" value="N-terminal domain of DnaB helicase"/>
    <property type="match status" value="1"/>
</dbReference>
<dbReference type="GO" id="GO:0005524">
    <property type="term" value="F:ATP binding"/>
    <property type="evidence" value="ECO:0007669"/>
    <property type="project" value="UniProtKB-UniRule"/>
</dbReference>
<evidence type="ECO:0000256" key="3">
    <source>
        <dbReference type="ARBA" id="ARBA00022705"/>
    </source>
</evidence>
<keyword evidence="6 13" id="KW-0347">Helicase</keyword>
<evidence type="ECO:0000256" key="7">
    <source>
        <dbReference type="ARBA" id="ARBA00022840"/>
    </source>
</evidence>
<evidence type="ECO:0000256" key="13">
    <source>
        <dbReference type="RuleBase" id="RU362085"/>
    </source>
</evidence>
<comment type="similarity">
    <text evidence="1 13">Belongs to the helicase family. DnaB subfamily.</text>
</comment>
<name>A0A8J7CJR4_9BACT</name>
<dbReference type="FunFam" id="1.10.860.10:FF:000001">
    <property type="entry name" value="Replicative DNA helicase"/>
    <property type="match status" value="1"/>
</dbReference>
<evidence type="ECO:0000313" key="16">
    <source>
        <dbReference type="Proteomes" id="UP000648239"/>
    </source>
</evidence>
<dbReference type="Gene3D" id="1.10.860.10">
    <property type="entry name" value="DNAb Helicase, Chain A"/>
    <property type="match status" value="1"/>
</dbReference>
<dbReference type="GO" id="GO:0006269">
    <property type="term" value="P:DNA replication, synthesis of primer"/>
    <property type="evidence" value="ECO:0007669"/>
    <property type="project" value="UniProtKB-UniRule"/>
</dbReference>
<proteinExistence type="inferred from homology"/>
<keyword evidence="4 13" id="KW-0547">Nucleotide-binding</keyword>
<dbReference type="EC" id="5.6.2.3" evidence="12 13"/>
<protein>
    <recommendedName>
        <fullName evidence="12 13">Replicative DNA helicase</fullName>
        <ecNumber evidence="12 13">5.6.2.3</ecNumber>
    </recommendedName>
</protein>
<dbReference type="PROSITE" id="PS51199">
    <property type="entry name" value="SF4_HELICASE"/>
    <property type="match status" value="1"/>
</dbReference>
<feature type="domain" description="SF4 helicase" evidence="14">
    <location>
        <begin position="176"/>
        <end position="443"/>
    </location>
</feature>
<dbReference type="FunFam" id="3.40.50.300:FF:000076">
    <property type="entry name" value="Replicative DNA helicase"/>
    <property type="match status" value="1"/>
</dbReference>
<dbReference type="GO" id="GO:0016787">
    <property type="term" value="F:hydrolase activity"/>
    <property type="evidence" value="ECO:0007669"/>
    <property type="project" value="UniProtKB-KW"/>
</dbReference>
<dbReference type="InterPro" id="IPR007692">
    <property type="entry name" value="DNA_helicase_DnaB"/>
</dbReference>
<dbReference type="GO" id="GO:0043139">
    <property type="term" value="F:5'-3' DNA helicase activity"/>
    <property type="evidence" value="ECO:0007669"/>
    <property type="project" value="UniProtKB-EC"/>
</dbReference>
<evidence type="ECO:0000256" key="5">
    <source>
        <dbReference type="ARBA" id="ARBA00022801"/>
    </source>
</evidence>
<dbReference type="Pfam" id="PF00772">
    <property type="entry name" value="DnaB"/>
    <property type="match status" value="1"/>
</dbReference>
<evidence type="ECO:0000256" key="2">
    <source>
        <dbReference type="ARBA" id="ARBA00022515"/>
    </source>
</evidence>
<dbReference type="InterPro" id="IPR007694">
    <property type="entry name" value="DNA_helicase_DnaB-like_C"/>
</dbReference>
<evidence type="ECO:0000256" key="10">
    <source>
        <dbReference type="ARBA" id="ARBA00044932"/>
    </source>
</evidence>
<organism evidence="15 16">
    <name type="scientific">Candidatus Polarisedimenticola svalbardensis</name>
    <dbReference type="NCBI Taxonomy" id="2886004"/>
    <lineage>
        <taxon>Bacteria</taxon>
        <taxon>Pseudomonadati</taxon>
        <taxon>Acidobacteriota</taxon>
        <taxon>Candidatus Polarisedimenticolia</taxon>
        <taxon>Candidatus Polarisedimenticolales</taxon>
        <taxon>Candidatus Polarisedimenticolaceae</taxon>
        <taxon>Candidatus Polarisedimenticola</taxon>
    </lineage>
</organism>
<dbReference type="GO" id="GO:0042802">
    <property type="term" value="F:identical protein binding"/>
    <property type="evidence" value="ECO:0007669"/>
    <property type="project" value="UniProtKB-ARBA"/>
</dbReference>
<sequence>MSARDSLPHSEEAERSVLGSVLVDNNQINKAQEILSWEAFYSARHRKIFQAIERLSQNGTPMDLVTLRDELDRAGDLESCGGPAYISDLLDGFSRSMNVEHYAKIVKEKATLRELIQVSQWVGQSALDGEGTTDEILDEAEKKIFQVSQGRLRTGFVHIRESGDKAIKRLEELTEQQEMITGVATGIMELDNMTSGFQNTDLLILAARPSMGKTAFALNIAAHAALRADKTVGIFSLEMSHEQLFTRMLCAEARIDAHRLRTGRVNNDDWAKIIKTYQTLAETKVYIDDTAGVNIVELRAKSRRLAQEHGLDLLIIDYLQLMGGGARYSSRQQEISDISRSLKGLAKELHVPILALSQLSRAPDQRSGDHRPQLSDLRESGAIEQDADVVMFLFREEVYDKEDPDLKGKAELIVGKQRNGAIGKIDLVFIKEHTRFENMEWREG</sequence>
<evidence type="ECO:0000256" key="11">
    <source>
        <dbReference type="ARBA" id="ARBA00048954"/>
    </source>
</evidence>
<dbReference type="Proteomes" id="UP000648239">
    <property type="component" value="Unassembled WGS sequence"/>
</dbReference>
<evidence type="ECO:0000256" key="1">
    <source>
        <dbReference type="ARBA" id="ARBA00008428"/>
    </source>
</evidence>
<dbReference type="Pfam" id="PF03796">
    <property type="entry name" value="DnaB_C"/>
    <property type="match status" value="1"/>
</dbReference>
<keyword evidence="7 13" id="KW-0067">ATP-binding</keyword>
<dbReference type="GO" id="GO:0005829">
    <property type="term" value="C:cytosol"/>
    <property type="evidence" value="ECO:0007669"/>
    <property type="project" value="TreeGrafter"/>
</dbReference>
<dbReference type="NCBIfam" id="TIGR00665">
    <property type="entry name" value="DnaB"/>
    <property type="match status" value="1"/>
</dbReference>
<dbReference type="GO" id="GO:1990077">
    <property type="term" value="C:primosome complex"/>
    <property type="evidence" value="ECO:0007669"/>
    <property type="project" value="UniProtKB-UniRule"/>
</dbReference>
<dbReference type="PANTHER" id="PTHR30153">
    <property type="entry name" value="REPLICATIVE DNA HELICASE DNAB"/>
    <property type="match status" value="1"/>
</dbReference>
<dbReference type="GO" id="GO:0003677">
    <property type="term" value="F:DNA binding"/>
    <property type="evidence" value="ECO:0007669"/>
    <property type="project" value="UniProtKB-UniRule"/>
</dbReference>
<comment type="function">
    <text evidence="10 13">The main replicative DNA helicase, it participates in initiation and elongation during chromosome replication. Travels ahead of the DNA replisome, separating dsDNA into templates for DNA synthesis. A processive ATP-dependent 5'-3' DNA helicase it has DNA-dependent ATPase activity.</text>
</comment>
<reference evidence="15 16" key="1">
    <citation type="submission" date="2020-08" db="EMBL/GenBank/DDBJ databases">
        <title>Acidobacteriota in marine sediments use diverse sulfur dissimilation pathways.</title>
        <authorList>
            <person name="Wasmund K."/>
        </authorList>
    </citation>
    <scope>NUCLEOTIDE SEQUENCE [LARGE SCALE GENOMIC DNA]</scope>
    <source>
        <strain evidence="15">MAG AM4</strain>
    </source>
</reference>
<keyword evidence="2 13" id="KW-0639">Primosome</keyword>
<evidence type="ECO:0000259" key="14">
    <source>
        <dbReference type="PROSITE" id="PS51199"/>
    </source>
</evidence>
<dbReference type="SUPFAM" id="SSF52540">
    <property type="entry name" value="P-loop containing nucleoside triphosphate hydrolases"/>
    <property type="match status" value="1"/>
</dbReference>
<dbReference type="InterPro" id="IPR016136">
    <property type="entry name" value="DNA_helicase_N/primase_C"/>
</dbReference>
<evidence type="ECO:0000256" key="6">
    <source>
        <dbReference type="ARBA" id="ARBA00022806"/>
    </source>
</evidence>
<dbReference type="InterPro" id="IPR036185">
    <property type="entry name" value="DNA_heli_DnaB-like_N_sf"/>
</dbReference>
<dbReference type="PANTHER" id="PTHR30153:SF2">
    <property type="entry name" value="REPLICATIVE DNA HELICASE"/>
    <property type="match status" value="1"/>
</dbReference>
<evidence type="ECO:0000313" key="15">
    <source>
        <dbReference type="EMBL" id="MBD3866508.1"/>
    </source>
</evidence>
<dbReference type="AlphaFoldDB" id="A0A8J7CJR4"/>
<accession>A0A8J7CJR4</accession>
<keyword evidence="9" id="KW-0413">Isomerase</keyword>
<dbReference type="Gene3D" id="3.40.50.300">
    <property type="entry name" value="P-loop containing nucleotide triphosphate hydrolases"/>
    <property type="match status" value="1"/>
</dbReference>
<evidence type="ECO:0000256" key="9">
    <source>
        <dbReference type="ARBA" id="ARBA00023235"/>
    </source>
</evidence>
<keyword evidence="3 13" id="KW-0235">DNA replication</keyword>
<comment type="catalytic activity">
    <reaction evidence="11 13">
        <text>ATP + H2O = ADP + phosphate + H(+)</text>
        <dbReference type="Rhea" id="RHEA:13065"/>
        <dbReference type="ChEBI" id="CHEBI:15377"/>
        <dbReference type="ChEBI" id="CHEBI:15378"/>
        <dbReference type="ChEBI" id="CHEBI:30616"/>
        <dbReference type="ChEBI" id="CHEBI:43474"/>
        <dbReference type="ChEBI" id="CHEBI:456216"/>
        <dbReference type="EC" id="5.6.2.3"/>
    </reaction>
</comment>
<dbReference type="CDD" id="cd00984">
    <property type="entry name" value="DnaB_C"/>
    <property type="match status" value="1"/>
</dbReference>
<keyword evidence="8 13" id="KW-0238">DNA-binding</keyword>
<evidence type="ECO:0000256" key="8">
    <source>
        <dbReference type="ARBA" id="ARBA00023125"/>
    </source>
</evidence>
<dbReference type="EMBL" id="JACXWD010000001">
    <property type="protein sequence ID" value="MBD3866508.1"/>
    <property type="molecule type" value="Genomic_DNA"/>
</dbReference>
<gene>
    <name evidence="15" type="primary">dnaB</name>
    <name evidence="15" type="ORF">IFK94_00125</name>
</gene>
<dbReference type="InterPro" id="IPR027417">
    <property type="entry name" value="P-loop_NTPase"/>
</dbReference>
<comment type="caution">
    <text evidence="15">The sequence shown here is derived from an EMBL/GenBank/DDBJ whole genome shotgun (WGS) entry which is preliminary data.</text>
</comment>
<dbReference type="InterPro" id="IPR007693">
    <property type="entry name" value="DNA_helicase_DnaB-like_N"/>
</dbReference>